<gene>
    <name evidence="2" type="ORF">ODALV1_LOCUS21171</name>
</gene>
<dbReference type="Pfam" id="PF01593">
    <property type="entry name" value="Amino_oxidase"/>
    <property type="match status" value="1"/>
</dbReference>
<dbReference type="Gene3D" id="3.90.660.10">
    <property type="match status" value="1"/>
</dbReference>
<accession>A0ABP1RCG2</accession>
<comment type="caution">
    <text evidence="2">The sequence shown here is derived from an EMBL/GenBank/DDBJ whole genome shotgun (WGS) entry which is preliminary data.</text>
</comment>
<dbReference type="SUPFAM" id="SSF51905">
    <property type="entry name" value="FAD/NAD(P)-binding domain"/>
    <property type="match status" value="1"/>
</dbReference>
<dbReference type="PANTHER" id="PTHR10742">
    <property type="entry name" value="FLAVIN MONOAMINE OXIDASE"/>
    <property type="match status" value="1"/>
</dbReference>
<feature type="domain" description="Amine oxidase" evidence="1">
    <location>
        <begin position="18"/>
        <end position="495"/>
    </location>
</feature>
<evidence type="ECO:0000259" key="1">
    <source>
        <dbReference type="Pfam" id="PF01593"/>
    </source>
</evidence>
<dbReference type="EMBL" id="CAXLJM020000069">
    <property type="protein sequence ID" value="CAL8125884.1"/>
    <property type="molecule type" value="Genomic_DNA"/>
</dbReference>
<name>A0ABP1RCG2_9HEXA</name>
<organism evidence="2 3">
    <name type="scientific">Orchesella dallaii</name>
    <dbReference type="NCBI Taxonomy" id="48710"/>
    <lineage>
        <taxon>Eukaryota</taxon>
        <taxon>Metazoa</taxon>
        <taxon>Ecdysozoa</taxon>
        <taxon>Arthropoda</taxon>
        <taxon>Hexapoda</taxon>
        <taxon>Collembola</taxon>
        <taxon>Entomobryomorpha</taxon>
        <taxon>Entomobryoidea</taxon>
        <taxon>Orchesellidae</taxon>
        <taxon>Orchesellinae</taxon>
        <taxon>Orchesella</taxon>
    </lineage>
</organism>
<dbReference type="PANTHER" id="PTHR10742:SF398">
    <property type="entry name" value="AMINE OXIDASE DOMAIN-CONTAINING PROTEIN-RELATED"/>
    <property type="match status" value="1"/>
</dbReference>
<proteinExistence type="predicted"/>
<dbReference type="InterPro" id="IPR050281">
    <property type="entry name" value="Flavin_monoamine_oxidase"/>
</dbReference>
<evidence type="ECO:0000313" key="3">
    <source>
        <dbReference type="Proteomes" id="UP001642540"/>
    </source>
</evidence>
<protein>
    <recommendedName>
        <fullName evidence="1">Amine oxidase domain-containing protein</fullName>
    </recommendedName>
</protein>
<reference evidence="2 3" key="1">
    <citation type="submission" date="2024-08" db="EMBL/GenBank/DDBJ databases">
        <authorList>
            <person name="Cucini C."/>
            <person name="Frati F."/>
        </authorList>
    </citation>
    <scope>NUCLEOTIDE SEQUENCE [LARGE SCALE GENOMIC DNA]</scope>
</reference>
<dbReference type="Proteomes" id="UP001642540">
    <property type="component" value="Unassembled WGS sequence"/>
</dbReference>
<dbReference type="SUPFAM" id="SSF54373">
    <property type="entry name" value="FAD-linked reductases, C-terminal domain"/>
    <property type="match status" value="1"/>
</dbReference>
<evidence type="ECO:0000313" key="2">
    <source>
        <dbReference type="EMBL" id="CAL8125884.1"/>
    </source>
</evidence>
<dbReference type="Gene3D" id="3.50.50.60">
    <property type="entry name" value="FAD/NAD(P)-binding domain"/>
    <property type="match status" value="1"/>
</dbReference>
<keyword evidence="3" id="KW-1185">Reference proteome</keyword>
<dbReference type="InterPro" id="IPR036188">
    <property type="entry name" value="FAD/NAD-bd_sf"/>
</dbReference>
<sequence length="553" mass="61561">MESTNEEFYQVIVVGAGVSGLAAARNLLKNGVTNILILEATSKPGGRVETLKFGKASDRNEAGLIEVGAQWIHGEQNEFCQILKASNHRHSKTSWEGKGDFICPNGMKVEDDMVDEVLGWLEEAIEKVEATFSIETIQKEKNGERISEENMSMGEHLHEGFLAYMAESYPDLMEGSSDYDLRMGLFQWGMSFQRIDNSCNKMNDVSLYRWSEFEVNPGEHYNNFRKGAQSFVNEVLVGDILHSFILYNSPVKNIAWNDSGVIITTKDGSSFSAQTTLVTCSIGVLKSNLDSFFTPSLPEKQAKAIRCTGFGPVTKIFLEWTNPWWSPDFKGVQLVWPKEYIDCCNGKIAQGEQNLEQTWHKTITGFDPVLDNHNVLLAWLGGPEAVHAEILPKDIIANRCVEVLRDFIRSKNIPNPVSATVSTWNTNEYFQGAYSFRSTEGDVITGDICSALCDPVTTNNLHETNKPVIVLAGEALSKSHYSTLHGAYESGIAQSSKLVQYFNSYSSLIKSPIARAKFSTNEQLKDSIQPFSIRADEDAKFAVPIAKNIRVPS</sequence>
<dbReference type="InterPro" id="IPR002937">
    <property type="entry name" value="Amino_oxidase"/>
</dbReference>